<proteinExistence type="predicted"/>
<name>A0A6J7J5A3_9ZZZZ</name>
<sequence>MWLLLAIALGLCVGTVRALFNDGRPLRPPASHWQDPLFVAPGHRIEQAPRGTVFSPNPWSTERGPLGSVGAPSEVLQIGRPS</sequence>
<evidence type="ECO:0000313" key="2">
    <source>
        <dbReference type="EMBL" id="CAB4938435.1"/>
    </source>
</evidence>
<organism evidence="2">
    <name type="scientific">freshwater metagenome</name>
    <dbReference type="NCBI Taxonomy" id="449393"/>
    <lineage>
        <taxon>unclassified sequences</taxon>
        <taxon>metagenomes</taxon>
        <taxon>ecological metagenomes</taxon>
    </lineage>
</organism>
<dbReference type="AlphaFoldDB" id="A0A6J7J5A3"/>
<evidence type="ECO:0000256" key="1">
    <source>
        <dbReference type="SAM" id="MobiDB-lite"/>
    </source>
</evidence>
<protein>
    <submittedName>
        <fullName evidence="2">Unannotated protein</fullName>
    </submittedName>
</protein>
<reference evidence="2" key="1">
    <citation type="submission" date="2020-05" db="EMBL/GenBank/DDBJ databases">
        <authorList>
            <person name="Chiriac C."/>
            <person name="Salcher M."/>
            <person name="Ghai R."/>
            <person name="Kavagutti S V."/>
        </authorList>
    </citation>
    <scope>NUCLEOTIDE SEQUENCE</scope>
</reference>
<feature type="region of interest" description="Disordered" evidence="1">
    <location>
        <begin position="49"/>
        <end position="82"/>
    </location>
</feature>
<gene>
    <name evidence="2" type="ORF">UFOPK3662_01706</name>
</gene>
<accession>A0A6J7J5A3</accession>
<dbReference type="EMBL" id="CAFBMW010000012">
    <property type="protein sequence ID" value="CAB4938435.1"/>
    <property type="molecule type" value="Genomic_DNA"/>
</dbReference>